<gene>
    <name evidence="5" type="ORF">C4532_13455</name>
</gene>
<dbReference type="PANTHER" id="PTHR43270">
    <property type="entry name" value="BETA-ALA-HIS DIPEPTIDASE"/>
    <property type="match status" value="1"/>
</dbReference>
<protein>
    <submittedName>
        <fullName evidence="5">M20/M25/M40 family metallo-hydrolase</fullName>
    </submittedName>
</protein>
<dbReference type="Pfam" id="PF07687">
    <property type="entry name" value="M20_dimer"/>
    <property type="match status" value="1"/>
</dbReference>
<dbReference type="Proteomes" id="UP000285961">
    <property type="component" value="Unassembled WGS sequence"/>
</dbReference>
<dbReference type="Pfam" id="PF01546">
    <property type="entry name" value="Peptidase_M20"/>
    <property type="match status" value="1"/>
</dbReference>
<comment type="caution">
    <text evidence="5">The sequence shown here is derived from an EMBL/GenBank/DDBJ whole genome shotgun (WGS) entry which is preliminary data.</text>
</comment>
<dbReference type="InterPro" id="IPR002933">
    <property type="entry name" value="Peptidase_M20"/>
</dbReference>
<dbReference type="InterPro" id="IPR011650">
    <property type="entry name" value="Peptidase_M20_dimer"/>
</dbReference>
<dbReference type="GO" id="GO:0008233">
    <property type="term" value="F:peptidase activity"/>
    <property type="evidence" value="ECO:0007669"/>
    <property type="project" value="UniProtKB-KW"/>
</dbReference>
<dbReference type="EMBL" id="QZKI01000095">
    <property type="protein sequence ID" value="RJP68039.1"/>
    <property type="molecule type" value="Genomic_DNA"/>
</dbReference>
<name>A0A419EUR0_9BACT</name>
<keyword evidence="3 5" id="KW-0378">Hydrolase</keyword>
<keyword evidence="1" id="KW-0645">Protease</keyword>
<dbReference type="GO" id="GO:0046872">
    <property type="term" value="F:metal ion binding"/>
    <property type="evidence" value="ECO:0007669"/>
    <property type="project" value="UniProtKB-KW"/>
</dbReference>
<feature type="domain" description="Peptidase M20 dimerisation" evidence="4">
    <location>
        <begin position="257"/>
        <end position="394"/>
    </location>
</feature>
<evidence type="ECO:0000259" key="4">
    <source>
        <dbReference type="Pfam" id="PF07687"/>
    </source>
</evidence>
<reference evidence="5 6" key="1">
    <citation type="journal article" date="2017" name="ISME J.">
        <title>Energy and carbon metabolisms in a deep terrestrial subsurface fluid microbial community.</title>
        <authorList>
            <person name="Momper L."/>
            <person name="Jungbluth S.P."/>
            <person name="Lee M.D."/>
            <person name="Amend J.P."/>
        </authorList>
    </citation>
    <scope>NUCLEOTIDE SEQUENCE [LARGE SCALE GENOMIC DNA]</scope>
    <source>
        <strain evidence="5">SURF_17</strain>
    </source>
</reference>
<dbReference type="InterPro" id="IPR051458">
    <property type="entry name" value="Cyt/Met_Dipeptidase"/>
</dbReference>
<dbReference type="Gene3D" id="3.30.70.360">
    <property type="match status" value="1"/>
</dbReference>
<organism evidence="5 6">
    <name type="scientific">Candidatus Abyssobacteria bacterium SURF_17</name>
    <dbReference type="NCBI Taxonomy" id="2093361"/>
    <lineage>
        <taxon>Bacteria</taxon>
        <taxon>Pseudomonadati</taxon>
        <taxon>Candidatus Hydrogenedentota</taxon>
        <taxon>Candidatus Abyssobacteria</taxon>
    </lineage>
</organism>
<evidence type="ECO:0000313" key="6">
    <source>
        <dbReference type="Proteomes" id="UP000285961"/>
    </source>
</evidence>
<dbReference type="AlphaFoldDB" id="A0A419EUR0"/>
<evidence type="ECO:0000256" key="2">
    <source>
        <dbReference type="ARBA" id="ARBA00022723"/>
    </source>
</evidence>
<evidence type="ECO:0000313" key="5">
    <source>
        <dbReference type="EMBL" id="RJP68039.1"/>
    </source>
</evidence>
<dbReference type="PANTHER" id="PTHR43270:SF8">
    <property type="entry name" value="DI- AND TRIPEPTIDASE DUG2-RELATED"/>
    <property type="match status" value="1"/>
</dbReference>
<evidence type="ECO:0000256" key="1">
    <source>
        <dbReference type="ARBA" id="ARBA00022670"/>
    </source>
</evidence>
<dbReference type="SUPFAM" id="SSF53187">
    <property type="entry name" value="Zn-dependent exopeptidases"/>
    <property type="match status" value="1"/>
</dbReference>
<sequence>MPEREEKAFLVSGVTIPVVELLSELQEKRQRTVDRTELRQGILARVYDRIDSDFPKHLERCRAFLRQKSVSATGDGIRETAQQVKSFIEEIGGNAAFWGNPAFPIVWGRVKGESDRTLIIYGMYDVQPADEPNWMSPPFEAAIHTLPHIGECVIARGAYNSKGVLCGLFNSLKTLVETDKIPVNLIFVIEGEEEVGSLQIEEFIRTHRDELKADAAADFDFSQDSRGRVRMHLGLKGIVYMDLICRGGKKGGPAETSLHGADSAWLSSPAWRLVHALSSLTDSEENIIIRGFCDNVAPPSAQDMESLEKLKTSFDEKVFLKEMRGICFKCNRQGIDLLVKGLYSPIININGFRTGYDGPGTKTLLPRKATAKVDIRFGPKMEPEEVVEKFKAHLFSTGFDDIEVRVRDSYTWSKTDVSESVVQDMLAAYRSLDVEPEVWPIATWTAPYFVFSRILGLPVVGGGLGHGGRAHAANEYMTVSGLRDFEKFVVTFLHLAAASQKGVAATPNGS</sequence>
<keyword evidence="2" id="KW-0479">Metal-binding</keyword>
<evidence type="ECO:0000256" key="3">
    <source>
        <dbReference type="ARBA" id="ARBA00022801"/>
    </source>
</evidence>
<dbReference type="GO" id="GO:0006508">
    <property type="term" value="P:proteolysis"/>
    <property type="evidence" value="ECO:0007669"/>
    <property type="project" value="UniProtKB-KW"/>
</dbReference>
<accession>A0A419EUR0</accession>
<dbReference type="Gene3D" id="3.40.630.10">
    <property type="entry name" value="Zn peptidases"/>
    <property type="match status" value="1"/>
</dbReference>
<proteinExistence type="predicted"/>